<dbReference type="EMBL" id="JAUSUK010000001">
    <property type="protein sequence ID" value="MDQ0324592.1"/>
    <property type="molecule type" value="Genomic_DNA"/>
</dbReference>
<keyword evidence="3" id="KW-1185">Reference proteome</keyword>
<organism evidence="2 3">
    <name type="scientific">Rhodopseudomonas julia</name>
    <dbReference type="NCBI Taxonomy" id="200617"/>
    <lineage>
        <taxon>Bacteria</taxon>
        <taxon>Pseudomonadati</taxon>
        <taxon>Pseudomonadota</taxon>
        <taxon>Alphaproteobacteria</taxon>
        <taxon>Hyphomicrobiales</taxon>
        <taxon>Nitrobacteraceae</taxon>
        <taxon>Rhodopseudomonas</taxon>
    </lineage>
</organism>
<evidence type="ECO:0000313" key="2">
    <source>
        <dbReference type="EMBL" id="MDQ0324592.1"/>
    </source>
</evidence>
<comment type="caution">
    <text evidence="2">The sequence shown here is derived from an EMBL/GenBank/DDBJ whole genome shotgun (WGS) entry which is preliminary data.</text>
</comment>
<name>A0ABU0C683_9BRAD</name>
<gene>
    <name evidence="2" type="ORF">J2R99_000441</name>
</gene>
<dbReference type="Proteomes" id="UP001230253">
    <property type="component" value="Unassembled WGS sequence"/>
</dbReference>
<reference evidence="2 3" key="1">
    <citation type="submission" date="2023-07" db="EMBL/GenBank/DDBJ databases">
        <title>Genomic Encyclopedia of Type Strains, Phase IV (KMG-IV): sequencing the most valuable type-strain genomes for metagenomic binning, comparative biology and taxonomic classification.</title>
        <authorList>
            <person name="Goeker M."/>
        </authorList>
    </citation>
    <scope>NUCLEOTIDE SEQUENCE [LARGE SCALE GENOMIC DNA]</scope>
    <source>
        <strain evidence="2 3">DSM 11549</strain>
    </source>
</reference>
<evidence type="ECO:0000256" key="1">
    <source>
        <dbReference type="SAM" id="MobiDB-lite"/>
    </source>
</evidence>
<protein>
    <submittedName>
        <fullName evidence="2">Uncharacterized protein</fullName>
    </submittedName>
</protein>
<evidence type="ECO:0000313" key="3">
    <source>
        <dbReference type="Proteomes" id="UP001230253"/>
    </source>
</evidence>
<accession>A0ABU0C683</accession>
<feature type="region of interest" description="Disordered" evidence="1">
    <location>
        <begin position="1"/>
        <end position="39"/>
    </location>
</feature>
<sequence>MRQVSQTGLQRSLPQYGRELLVNRGEQQFRTSHPDIGRP</sequence>
<feature type="compositionally biased region" description="Polar residues" evidence="1">
    <location>
        <begin position="1"/>
        <end position="13"/>
    </location>
</feature>
<proteinExistence type="predicted"/>